<dbReference type="EMBL" id="MN740952">
    <property type="protein sequence ID" value="QHU19482.1"/>
    <property type="molecule type" value="Genomic_DNA"/>
</dbReference>
<feature type="region of interest" description="Disordered" evidence="1">
    <location>
        <begin position="177"/>
        <end position="200"/>
    </location>
</feature>
<feature type="compositionally biased region" description="Basic residues" evidence="1">
    <location>
        <begin position="181"/>
        <end position="200"/>
    </location>
</feature>
<evidence type="ECO:0000256" key="1">
    <source>
        <dbReference type="SAM" id="MobiDB-lite"/>
    </source>
</evidence>
<protein>
    <submittedName>
        <fullName evidence="2">Uncharacterized protein</fullName>
    </submittedName>
</protein>
<name>A0A6C0KNA5_9ZZZZ</name>
<accession>A0A6C0KNA5</accession>
<proteinExistence type="predicted"/>
<evidence type="ECO:0000313" key="2">
    <source>
        <dbReference type="EMBL" id="QHU19482.1"/>
    </source>
</evidence>
<dbReference type="AlphaFoldDB" id="A0A6C0KNA5"/>
<sequence length="200" mass="23401">MPGTQRLNRLNIRRGELETQRRELEERLIPLRLRLLELTEQLGLANNRVTEDRHRLRDAREAADDRGVDSTISRNLNQSNLALAIREEAYKIKQHYDNNTTNSEAYRRSEARVAKLHTRLDRRRSQAHNALEEQAQRAENALLASRAAHASIYRQRFDLKPTLRELETALSAVVDEEARLNRGRGRKRKLRATQRKGKKR</sequence>
<organism evidence="2">
    <name type="scientific">viral metagenome</name>
    <dbReference type="NCBI Taxonomy" id="1070528"/>
    <lineage>
        <taxon>unclassified sequences</taxon>
        <taxon>metagenomes</taxon>
        <taxon>organismal metagenomes</taxon>
    </lineage>
</organism>
<reference evidence="2" key="1">
    <citation type="journal article" date="2020" name="Nature">
        <title>Giant virus diversity and host interactions through global metagenomics.</title>
        <authorList>
            <person name="Schulz F."/>
            <person name="Roux S."/>
            <person name="Paez-Espino D."/>
            <person name="Jungbluth S."/>
            <person name="Walsh D.A."/>
            <person name="Denef V.J."/>
            <person name="McMahon K.D."/>
            <person name="Konstantinidis K.T."/>
            <person name="Eloe-Fadrosh E.A."/>
            <person name="Kyrpides N.C."/>
            <person name="Woyke T."/>
        </authorList>
    </citation>
    <scope>NUCLEOTIDE SEQUENCE</scope>
    <source>
        <strain evidence="2">GVMAG-S-3300013014-113</strain>
    </source>
</reference>